<accession>A0A1M5G5A5</accession>
<feature type="domain" description="AB hydrolase-1" evidence="1">
    <location>
        <begin position="15"/>
        <end position="255"/>
    </location>
</feature>
<evidence type="ECO:0000259" key="1">
    <source>
        <dbReference type="Pfam" id="PF12697"/>
    </source>
</evidence>
<sequence>MTVPPSAQPPVPDTIVLVHGFWVTPRSWEHWKAHYEARGFRVLTPTYPGFEVEVEALVADPTPVAEVTLPAIVDSIADVVRGLDRPPVLIGHSAGGTIVQLLLDRGLGACGVVLNSAPTEGVRVVPLSQLRSTWAVLKNPANRHRAVGLTEEQWHYAFTNTFSEEESRELYRRYHVPASGRILWNSVLANLMPGPQDAHVDYANPARPPLLFVSGGEDHIMPPAIQRSNAAHYRGEPVPELREYPGYAHLLPAQPGWERIADEVLDWALAHATGARTEPAGAQ</sequence>
<evidence type="ECO:0000313" key="3">
    <source>
        <dbReference type="Proteomes" id="UP000184471"/>
    </source>
</evidence>
<dbReference type="AlphaFoldDB" id="A0A1M5G5A5"/>
<dbReference type="GO" id="GO:0016787">
    <property type="term" value="F:hydrolase activity"/>
    <property type="evidence" value="ECO:0007669"/>
    <property type="project" value="UniProtKB-KW"/>
</dbReference>
<dbReference type="PANTHER" id="PTHR43194">
    <property type="entry name" value="HYDROLASE ALPHA/BETA FOLD FAMILY"/>
    <property type="match status" value="1"/>
</dbReference>
<dbReference type="InterPro" id="IPR029058">
    <property type="entry name" value="AB_hydrolase_fold"/>
</dbReference>
<proteinExistence type="predicted"/>
<dbReference type="OrthoDB" id="3810256at2"/>
<dbReference type="RefSeq" id="WP_073419383.1">
    <property type="nucleotide sequence ID" value="NZ_FQVX01000001.1"/>
</dbReference>
<keyword evidence="3" id="KW-1185">Reference proteome</keyword>
<dbReference type="PANTHER" id="PTHR43194:SF2">
    <property type="entry name" value="PEROXISOMAL MEMBRANE PROTEIN LPX1"/>
    <property type="match status" value="1"/>
</dbReference>
<dbReference type="InterPro" id="IPR050228">
    <property type="entry name" value="Carboxylesterase_BioH"/>
</dbReference>
<keyword evidence="2" id="KW-0378">Hydrolase</keyword>
<dbReference type="EMBL" id="FQVX01000001">
    <property type="protein sequence ID" value="SHF98602.1"/>
    <property type="molecule type" value="Genomic_DNA"/>
</dbReference>
<evidence type="ECO:0000313" key="2">
    <source>
        <dbReference type="EMBL" id="SHF98602.1"/>
    </source>
</evidence>
<dbReference type="Pfam" id="PF12697">
    <property type="entry name" value="Abhydrolase_6"/>
    <property type="match status" value="1"/>
</dbReference>
<reference evidence="2 3" key="1">
    <citation type="submission" date="2016-11" db="EMBL/GenBank/DDBJ databases">
        <authorList>
            <person name="Jaros S."/>
            <person name="Januszkiewicz K."/>
            <person name="Wedrychowicz H."/>
        </authorList>
    </citation>
    <scope>NUCLEOTIDE SEQUENCE [LARGE SCALE GENOMIC DNA]</scope>
    <source>
        <strain evidence="2 3">DSM 45408</strain>
    </source>
</reference>
<dbReference type="Gene3D" id="3.40.50.1820">
    <property type="entry name" value="alpha/beta hydrolase"/>
    <property type="match status" value="1"/>
</dbReference>
<protein>
    <submittedName>
        <fullName evidence="2">Lysophospholipase, alpha-beta hydrolase superfamily</fullName>
    </submittedName>
</protein>
<organism evidence="2 3">
    <name type="scientific">Geodermatophilus nigrescens</name>
    <dbReference type="NCBI Taxonomy" id="1070870"/>
    <lineage>
        <taxon>Bacteria</taxon>
        <taxon>Bacillati</taxon>
        <taxon>Actinomycetota</taxon>
        <taxon>Actinomycetes</taxon>
        <taxon>Geodermatophilales</taxon>
        <taxon>Geodermatophilaceae</taxon>
        <taxon>Geodermatophilus</taxon>
    </lineage>
</organism>
<dbReference type="SUPFAM" id="SSF53474">
    <property type="entry name" value="alpha/beta-Hydrolases"/>
    <property type="match status" value="1"/>
</dbReference>
<dbReference type="InterPro" id="IPR000073">
    <property type="entry name" value="AB_hydrolase_1"/>
</dbReference>
<gene>
    <name evidence="2" type="ORF">SAMN05444351_1543</name>
</gene>
<dbReference type="STRING" id="1070870.SAMN05444351_1543"/>
<name>A0A1M5G5A5_9ACTN</name>
<dbReference type="Proteomes" id="UP000184471">
    <property type="component" value="Unassembled WGS sequence"/>
</dbReference>